<dbReference type="PATRIC" id="fig|389348.3.peg.1630"/>
<sequence length="76" mass="8700">MLTCSYLDTFMKATIQESKTFAGAREFVESHGLELIDLDLQECRSIREKNIPLARRYWGTQLALQLDPSPKKLDPA</sequence>
<gene>
    <name evidence="1" type="ORF">PNK_1455</name>
</gene>
<dbReference type="STRING" id="389348.PNK_1455"/>
<dbReference type="InParanoid" id="A0A0U5K4Q2"/>
<reference evidence="2" key="1">
    <citation type="submission" date="2015-09" db="EMBL/GenBank/DDBJ databases">
        <authorList>
            <person name="Bertelli C."/>
        </authorList>
    </citation>
    <scope>NUCLEOTIDE SEQUENCE [LARGE SCALE GENOMIC DNA]</scope>
    <source>
        <strain evidence="2">KNic</strain>
    </source>
</reference>
<dbReference type="EMBL" id="LN879502">
    <property type="protein sequence ID" value="CUI17067.1"/>
    <property type="molecule type" value="Genomic_DNA"/>
</dbReference>
<accession>A0A0U5K4Q2</accession>
<dbReference type="Proteomes" id="UP000069902">
    <property type="component" value="Chromosome cPNK"/>
</dbReference>
<keyword evidence="2" id="KW-1185">Reference proteome</keyword>
<name>A0A0U5K4Q2_9BACT</name>
<proteinExistence type="predicted"/>
<protein>
    <submittedName>
        <fullName evidence="1">Uncharacterized protein</fullName>
    </submittedName>
</protein>
<dbReference type="RefSeq" id="WP_059061222.1">
    <property type="nucleotide sequence ID" value="NZ_LN879502.1"/>
</dbReference>
<evidence type="ECO:0000313" key="2">
    <source>
        <dbReference type="Proteomes" id="UP000069902"/>
    </source>
</evidence>
<dbReference type="KEGG" id="pnl:PNK_1455"/>
<organism evidence="1 2">
    <name type="scientific">Candidatus Protochlamydia naegleriophila</name>
    <dbReference type="NCBI Taxonomy" id="389348"/>
    <lineage>
        <taxon>Bacteria</taxon>
        <taxon>Pseudomonadati</taxon>
        <taxon>Chlamydiota</taxon>
        <taxon>Chlamydiia</taxon>
        <taxon>Parachlamydiales</taxon>
        <taxon>Parachlamydiaceae</taxon>
        <taxon>Candidatus Protochlamydia</taxon>
    </lineage>
</organism>
<evidence type="ECO:0000313" key="1">
    <source>
        <dbReference type="EMBL" id="CUI17067.1"/>
    </source>
</evidence>
<dbReference type="AlphaFoldDB" id="A0A0U5K4Q2"/>